<feature type="signal peptide" evidence="1">
    <location>
        <begin position="1"/>
        <end position="22"/>
    </location>
</feature>
<geneLocation type="plasmid" evidence="4">
    <name>prhbstw-00177_2</name>
</geneLocation>
<feature type="chain" id="PRO_5030161390" description="Ig-like domain-containing protein" evidence="1">
    <location>
        <begin position="23"/>
        <end position="1414"/>
    </location>
</feature>
<keyword evidence="1" id="KW-0732">Signal</keyword>
<evidence type="ECO:0000313" key="4">
    <source>
        <dbReference type="Proteomes" id="UP000512182"/>
    </source>
</evidence>
<dbReference type="EMBL" id="CP056795">
    <property type="protein sequence ID" value="QLY99803.1"/>
    <property type="molecule type" value="Genomic_DNA"/>
</dbReference>
<protein>
    <recommendedName>
        <fullName evidence="2">Ig-like domain-containing protein</fullName>
    </recommendedName>
</protein>
<accession>A0A7A7UUE4</accession>
<keyword evidence="3" id="KW-0614">Plasmid</keyword>
<reference evidence="3 4" key="1">
    <citation type="submission" date="2020-06" db="EMBL/GenBank/DDBJ databases">
        <title>REHAB project genomes.</title>
        <authorList>
            <person name="Shaw L.P."/>
        </authorList>
    </citation>
    <scope>NUCLEOTIDE SEQUENCE [LARGE SCALE GENOMIC DNA]</scope>
    <source>
        <strain evidence="3 4">RHBSTW-00177</strain>
        <plasmid evidence="4">prhbstw-00177_2</plasmid>
    </source>
</reference>
<gene>
    <name evidence="3" type="ORF">HV109_24955</name>
</gene>
<dbReference type="Pfam" id="PF13750">
    <property type="entry name" value="Big_3_3"/>
    <property type="match status" value="1"/>
</dbReference>
<evidence type="ECO:0000259" key="2">
    <source>
        <dbReference type="Pfam" id="PF13750"/>
    </source>
</evidence>
<dbReference type="Gene3D" id="2.60.40.10">
    <property type="entry name" value="Immunoglobulins"/>
    <property type="match status" value="1"/>
</dbReference>
<dbReference type="InterPro" id="IPR022038">
    <property type="entry name" value="Ig-like_bact"/>
</dbReference>
<sequence length="1414" mass="154832">MTRINKISFLMFCSVFSAFSNAESIMVSGTLETSLPDVKFSTSSQVNTAFVKESTVTAIPVSEGCEVSSDPNVKSTAGSLKCVFEWLPNNSGMPIANGFSLKGIPAIAGDIKLPWQIVYYSGSEREKVIVKEGEYNFKTVPPVAPVITSIKGSMSNGSSGSTLTSYIKNETLSNIDITVEPRDYDMVASVGSGTSCAIAAGASKCSITTGSVGISDGSSDFGSRDVGVTLNSFNNYFSPPVTSKVRLSWDYRAPAIDNTFWNVSKEARSFKIGDKDIYVAPQTIAVAVSVPARSDTNDWWKPAAMSLTLAPDGSFSPMTKVTLDDGTELNFNKIWSTPSRRTLQPVAGYQEVAGKFVYFFDISDLASASYVATYSVSNTAGNDSSYTEPESKLILSDEPSVSVFKDGSELVKRDQVYFLNEIVIAAFQGEEGVADIKSVVIDNVMASYTPTNVKGIYRLKPMPSLETNKVHTLTVVAENVNGISKTYSIDFTYMPMTFTLKSIESASTIYGYVRPYTSLVTQQSGNTCKIFSTEEDAQAFLSQFGTAVYGTACYVQWNNVPSGLEFYSKSKVPGLTGYFSKVGDNVLDYNVYVINTKGSKAIATHNRKTVKAVEPFAPEISYKMSKTVETLGKDTALVYITGGDAAKVLAKSVPANVVLTTKVEGQDAETKTYKNKSGGDTPVTYSERIKVPAAPLWTQTNVNIEASYENEASIKSSSVLKVYTVPNFSIRAYMKVAERKSATSLKVPVSVNIGQWNNSCNCTLYDASTMGQWDVVVYKVTSKWVTDEETGKDVSVTERTPLTGDLPVNSEGIATGELNMDDLTLGSHRIIAVATVRSPFKDFVLKRETSTTSIRVYKGANLEGGLSKSLIVGRVPLSAMVSFRTKSTDDYDSLSPTEWQMSSNNGSTWNTLEDMTGLRSVSIKQKEVGKWLYRAKLTNKYTGKVSYTDNLTVVAYREPKPVISVGKVLEGHSIPVTLTDNNEDVQGSAVEVQWSEDGEEWTEGGVKYMITSSEVPKYIFAKVRYTETDEMAGKSAWKETRARVTVIKHKKLSVKVEGNSQVEVGKKVTLQGTYTNPNIEYSSDAKVVQEWVLPDGSVKQGGGLLDTVLTEDMLDERGYATFTYQAYMPEAKDRTIAKRKISVKSWVYKFPEPRLNTKLKYTMIPSELTVSVSGVDVSYPGVVFTQDWQYDKNVMTLSSDNNGTKVFQVTKSGTHTLTYVLKDNRNNEARVDYTFIVNEQSPMEISVTPKYSNKFMRAPLDLSLRSSVKLAHSADSIDNVTFKLNGKPVDGGKNYWSQTFENIMEGSYKLEMDVVSTQGQRGVVVVDFDVIPNTPPTCNLTYTETQLSWAFTAKCSDPDGKISSYVWKVNDQVRGVFGSTATLSKAQNKGKLVVSITAYDDSGDSATSFITLNN</sequence>
<organism evidence="3 4">
    <name type="scientific">Escherichia coli</name>
    <dbReference type="NCBI Taxonomy" id="562"/>
    <lineage>
        <taxon>Bacteria</taxon>
        <taxon>Pseudomonadati</taxon>
        <taxon>Pseudomonadota</taxon>
        <taxon>Gammaproteobacteria</taxon>
        <taxon>Enterobacterales</taxon>
        <taxon>Enterobacteriaceae</taxon>
        <taxon>Escherichia</taxon>
    </lineage>
</organism>
<dbReference type="Proteomes" id="UP000512182">
    <property type="component" value="Plasmid pRHBSTW-00177_2"/>
</dbReference>
<evidence type="ECO:0000313" key="3">
    <source>
        <dbReference type="EMBL" id="QLY99803.1"/>
    </source>
</evidence>
<dbReference type="InterPro" id="IPR013783">
    <property type="entry name" value="Ig-like_fold"/>
</dbReference>
<proteinExistence type="predicted"/>
<evidence type="ECO:0000256" key="1">
    <source>
        <dbReference type="SAM" id="SignalP"/>
    </source>
</evidence>
<name>A0A7A7UUE4_ECOLX</name>
<feature type="domain" description="Ig-like" evidence="2">
    <location>
        <begin position="355"/>
        <end position="496"/>
    </location>
</feature>